<keyword evidence="2" id="KW-1185">Reference proteome</keyword>
<dbReference type="EMBL" id="BGZK01000304">
    <property type="protein sequence ID" value="GBP35482.1"/>
    <property type="molecule type" value="Genomic_DNA"/>
</dbReference>
<comment type="caution">
    <text evidence="1">The sequence shown here is derived from an EMBL/GenBank/DDBJ whole genome shotgun (WGS) entry which is preliminary data.</text>
</comment>
<evidence type="ECO:0000313" key="1">
    <source>
        <dbReference type="EMBL" id="GBP35482.1"/>
    </source>
</evidence>
<accession>A0A4C1VAV7</accession>
<dbReference type="Proteomes" id="UP000299102">
    <property type="component" value="Unassembled WGS sequence"/>
</dbReference>
<reference evidence="1 2" key="1">
    <citation type="journal article" date="2019" name="Commun. Biol.">
        <title>The bagworm genome reveals a unique fibroin gene that provides high tensile strength.</title>
        <authorList>
            <person name="Kono N."/>
            <person name="Nakamura H."/>
            <person name="Ohtoshi R."/>
            <person name="Tomita M."/>
            <person name="Numata K."/>
            <person name="Arakawa K."/>
        </authorList>
    </citation>
    <scope>NUCLEOTIDE SEQUENCE [LARGE SCALE GENOMIC DNA]</scope>
</reference>
<sequence>MNKNAYFESPETNSGPRHIRCDILISPGDTASAYKRAAGSTAPAPAPAAAPRPPVALSGPVFDIFIASPYYHELLPNNLNMNGRSTVSCPSC</sequence>
<dbReference type="AlphaFoldDB" id="A0A4C1VAV7"/>
<organism evidence="1 2">
    <name type="scientific">Eumeta variegata</name>
    <name type="common">Bagworm moth</name>
    <name type="synonym">Eumeta japonica</name>
    <dbReference type="NCBI Taxonomy" id="151549"/>
    <lineage>
        <taxon>Eukaryota</taxon>
        <taxon>Metazoa</taxon>
        <taxon>Ecdysozoa</taxon>
        <taxon>Arthropoda</taxon>
        <taxon>Hexapoda</taxon>
        <taxon>Insecta</taxon>
        <taxon>Pterygota</taxon>
        <taxon>Neoptera</taxon>
        <taxon>Endopterygota</taxon>
        <taxon>Lepidoptera</taxon>
        <taxon>Glossata</taxon>
        <taxon>Ditrysia</taxon>
        <taxon>Tineoidea</taxon>
        <taxon>Psychidae</taxon>
        <taxon>Oiketicinae</taxon>
        <taxon>Eumeta</taxon>
    </lineage>
</organism>
<evidence type="ECO:0000313" key="2">
    <source>
        <dbReference type="Proteomes" id="UP000299102"/>
    </source>
</evidence>
<protein>
    <submittedName>
        <fullName evidence="1">Uncharacterized protein</fullName>
    </submittedName>
</protein>
<gene>
    <name evidence="1" type="ORF">EVAR_19992_1</name>
</gene>
<name>A0A4C1VAV7_EUMVA</name>
<proteinExistence type="predicted"/>